<dbReference type="GO" id="GO:0008270">
    <property type="term" value="F:zinc ion binding"/>
    <property type="evidence" value="ECO:0007669"/>
    <property type="project" value="UniProtKB-KW"/>
</dbReference>
<accession>A0A835AC17</accession>
<dbReference type="EMBL" id="JACEFO010002486">
    <property type="protein sequence ID" value="KAF8657885.1"/>
    <property type="molecule type" value="Genomic_DNA"/>
</dbReference>
<dbReference type="Proteomes" id="UP000636709">
    <property type="component" value="Unassembled WGS sequence"/>
</dbReference>
<organism evidence="7 8">
    <name type="scientific">Digitaria exilis</name>
    <dbReference type="NCBI Taxonomy" id="1010633"/>
    <lineage>
        <taxon>Eukaryota</taxon>
        <taxon>Viridiplantae</taxon>
        <taxon>Streptophyta</taxon>
        <taxon>Embryophyta</taxon>
        <taxon>Tracheophyta</taxon>
        <taxon>Spermatophyta</taxon>
        <taxon>Magnoliopsida</taxon>
        <taxon>Liliopsida</taxon>
        <taxon>Poales</taxon>
        <taxon>Poaceae</taxon>
        <taxon>PACMAD clade</taxon>
        <taxon>Panicoideae</taxon>
        <taxon>Panicodae</taxon>
        <taxon>Paniceae</taxon>
        <taxon>Anthephorinae</taxon>
        <taxon>Digitaria</taxon>
    </lineage>
</organism>
<dbReference type="PANTHER" id="PTHR33304:SF49">
    <property type="entry name" value="OS12G0161500 PROTEIN"/>
    <property type="match status" value="1"/>
</dbReference>
<dbReference type="OrthoDB" id="787165at2759"/>
<evidence type="ECO:0000256" key="3">
    <source>
        <dbReference type="ARBA" id="ARBA00022833"/>
    </source>
</evidence>
<keyword evidence="8" id="KW-1185">Reference proteome</keyword>
<keyword evidence="5" id="KW-0804">Transcription</keyword>
<evidence type="ECO:0000313" key="7">
    <source>
        <dbReference type="EMBL" id="KAF8657885.1"/>
    </source>
</evidence>
<keyword evidence="2" id="KW-0863">Zinc-finger</keyword>
<evidence type="ECO:0000313" key="8">
    <source>
        <dbReference type="Proteomes" id="UP000636709"/>
    </source>
</evidence>
<dbReference type="AlphaFoldDB" id="A0A835AC17"/>
<name>A0A835AC17_9POAL</name>
<evidence type="ECO:0000256" key="4">
    <source>
        <dbReference type="ARBA" id="ARBA00023015"/>
    </source>
</evidence>
<dbReference type="InterPro" id="IPR056280">
    <property type="entry name" value="AIPP2-like_SPOC"/>
</dbReference>
<dbReference type="Pfam" id="PF23121">
    <property type="entry name" value="SPOC_AIPP2"/>
    <property type="match status" value="1"/>
</dbReference>
<sequence length="236" mass="27234">MHSAGRFPRQIREHTPVAKLLIYSFCGQSPSPPARSEPGVLLEGSDLILGFGFLLCSLLCWEADHKQVIDAFTLVDEVMDNLGQPSGSSFGPKLHISTRWKATNGSKRKATNRYRSERMKVWKLSKSLPPMVKVEKVSRSIAWTKIWKESKPTSDNIGLYFLPQNMRWFFHKLYEELDQLVNEVKENDLVLRAIVNEAEMLIFSSVLLPERYRSMMFRFLKYNLPSYLTPTVHQIP</sequence>
<keyword evidence="3" id="KW-0862">Zinc</keyword>
<evidence type="ECO:0000256" key="1">
    <source>
        <dbReference type="ARBA" id="ARBA00022723"/>
    </source>
</evidence>
<reference evidence="7" key="1">
    <citation type="submission" date="2020-07" db="EMBL/GenBank/DDBJ databases">
        <title>Genome sequence and genetic diversity analysis of an under-domesticated orphan crop, white fonio (Digitaria exilis).</title>
        <authorList>
            <person name="Bennetzen J.L."/>
            <person name="Chen S."/>
            <person name="Ma X."/>
            <person name="Wang X."/>
            <person name="Yssel A.E.J."/>
            <person name="Chaluvadi S.R."/>
            <person name="Johnson M."/>
            <person name="Gangashetty P."/>
            <person name="Hamidou F."/>
            <person name="Sanogo M.D."/>
            <person name="Zwaenepoel A."/>
            <person name="Wallace J."/>
            <person name="Van De Peer Y."/>
            <person name="Van Deynze A."/>
        </authorList>
    </citation>
    <scope>NUCLEOTIDE SEQUENCE</scope>
    <source>
        <tissue evidence="7">Leaves</tissue>
    </source>
</reference>
<dbReference type="InterPro" id="IPR049914">
    <property type="entry name" value="PHD1-3/5-6"/>
</dbReference>
<dbReference type="GO" id="GO:0034244">
    <property type="term" value="P:negative regulation of transcription elongation by RNA polymerase II"/>
    <property type="evidence" value="ECO:0007669"/>
    <property type="project" value="InterPro"/>
</dbReference>
<comment type="caution">
    <text evidence="7">The sequence shown here is derived from an EMBL/GenBank/DDBJ whole genome shotgun (WGS) entry which is preliminary data.</text>
</comment>
<keyword evidence="1" id="KW-0479">Metal-binding</keyword>
<gene>
    <name evidence="7" type="ORF">HU200_059695</name>
</gene>
<evidence type="ECO:0000256" key="2">
    <source>
        <dbReference type="ARBA" id="ARBA00022771"/>
    </source>
</evidence>
<proteinExistence type="predicted"/>
<dbReference type="GO" id="GO:0140566">
    <property type="term" value="F:histone reader activity"/>
    <property type="evidence" value="ECO:0007669"/>
    <property type="project" value="InterPro"/>
</dbReference>
<dbReference type="PANTHER" id="PTHR33304">
    <property type="match status" value="1"/>
</dbReference>
<protein>
    <recommendedName>
        <fullName evidence="6">AIPP2-like SPOC-like domain-containing protein</fullName>
    </recommendedName>
</protein>
<evidence type="ECO:0000256" key="5">
    <source>
        <dbReference type="ARBA" id="ARBA00023163"/>
    </source>
</evidence>
<feature type="domain" description="AIPP2-like SPOC-like" evidence="6">
    <location>
        <begin position="118"/>
        <end position="215"/>
    </location>
</feature>
<evidence type="ECO:0000259" key="6">
    <source>
        <dbReference type="Pfam" id="PF23121"/>
    </source>
</evidence>
<keyword evidence="4" id="KW-0805">Transcription regulation</keyword>